<name>A0A7W7I519_9ACTN</name>
<feature type="region of interest" description="Disordered" evidence="1">
    <location>
        <begin position="49"/>
        <end position="68"/>
    </location>
</feature>
<sequence length="222" mass="23816">MDPNEARKDQIIAAYAAGEAVESVAARFYTDPAEIERIVAEVTMPSGLAPGWHSTDTRPQPHPPWHGAPLSSPYSAAPQAYPATAHAYGSNAPAHHGPWQHPQAPMPYNAVPGWPYGTPGGGYPYGGQAAPGQPHSPYPWIQPQMPPGVHPYPIAGRLPDRGVANVVGFTILLGFFGIIYAAIQANRARAIGWPQQQYWVAFAITFCCQLFLFLVLLTGVGS</sequence>
<gene>
    <name evidence="3" type="ORF">BJ971_007143</name>
</gene>
<proteinExistence type="predicted"/>
<feature type="transmembrane region" description="Helical" evidence="2">
    <location>
        <begin position="198"/>
        <end position="220"/>
    </location>
</feature>
<keyword evidence="4" id="KW-1185">Reference proteome</keyword>
<dbReference type="Proteomes" id="UP000578112">
    <property type="component" value="Unassembled WGS sequence"/>
</dbReference>
<evidence type="ECO:0000313" key="3">
    <source>
        <dbReference type="EMBL" id="MBB4766587.1"/>
    </source>
</evidence>
<keyword evidence="2" id="KW-0472">Membrane</keyword>
<keyword evidence="2" id="KW-0812">Transmembrane</keyword>
<dbReference type="RefSeq" id="WP_184997701.1">
    <property type="nucleotide sequence ID" value="NZ_BOMK01000056.1"/>
</dbReference>
<comment type="caution">
    <text evidence="3">The sequence shown here is derived from an EMBL/GenBank/DDBJ whole genome shotgun (WGS) entry which is preliminary data.</text>
</comment>
<evidence type="ECO:0000313" key="4">
    <source>
        <dbReference type="Proteomes" id="UP000578112"/>
    </source>
</evidence>
<protein>
    <submittedName>
        <fullName evidence="3">Uncharacterized protein</fullName>
    </submittedName>
</protein>
<reference evidence="3 4" key="1">
    <citation type="submission" date="2020-08" db="EMBL/GenBank/DDBJ databases">
        <title>Sequencing the genomes of 1000 actinobacteria strains.</title>
        <authorList>
            <person name="Klenk H.-P."/>
        </authorList>
    </citation>
    <scope>NUCLEOTIDE SEQUENCE [LARGE SCALE GENOMIC DNA]</scope>
    <source>
        <strain evidence="3 4">DSM 43149</strain>
    </source>
</reference>
<keyword evidence="2" id="KW-1133">Transmembrane helix</keyword>
<accession>A0A7W7I519</accession>
<organism evidence="3 4">
    <name type="scientific">Actinoplanes digitatis</name>
    <dbReference type="NCBI Taxonomy" id="1868"/>
    <lineage>
        <taxon>Bacteria</taxon>
        <taxon>Bacillati</taxon>
        <taxon>Actinomycetota</taxon>
        <taxon>Actinomycetes</taxon>
        <taxon>Micromonosporales</taxon>
        <taxon>Micromonosporaceae</taxon>
        <taxon>Actinoplanes</taxon>
    </lineage>
</organism>
<feature type="transmembrane region" description="Helical" evidence="2">
    <location>
        <begin position="163"/>
        <end position="183"/>
    </location>
</feature>
<dbReference type="AlphaFoldDB" id="A0A7W7I519"/>
<dbReference type="EMBL" id="JACHNH010000001">
    <property type="protein sequence ID" value="MBB4766587.1"/>
    <property type="molecule type" value="Genomic_DNA"/>
</dbReference>
<evidence type="ECO:0000256" key="1">
    <source>
        <dbReference type="SAM" id="MobiDB-lite"/>
    </source>
</evidence>
<evidence type="ECO:0000256" key="2">
    <source>
        <dbReference type="SAM" id="Phobius"/>
    </source>
</evidence>